<feature type="transmembrane region" description="Helical" evidence="1">
    <location>
        <begin position="85"/>
        <end position="101"/>
    </location>
</feature>
<comment type="caution">
    <text evidence="2">The sequence shown here is derived from an EMBL/GenBank/DDBJ whole genome shotgun (WGS) entry which is preliminary data.</text>
</comment>
<evidence type="ECO:0000313" key="3">
    <source>
        <dbReference type="Proteomes" id="UP001597040"/>
    </source>
</evidence>
<feature type="transmembrane region" description="Helical" evidence="1">
    <location>
        <begin position="113"/>
        <end position="135"/>
    </location>
</feature>
<keyword evidence="1" id="KW-0472">Membrane</keyword>
<dbReference type="Proteomes" id="UP001597040">
    <property type="component" value="Unassembled WGS sequence"/>
</dbReference>
<sequence length="183" mass="21798">MVSLTENRIATIVKEINYWKEHNLLPNVYCDFLLALYTNGEDQIETEPSTKSHKKFKPTTFIQIILLLLLIPFSFLVIYFTQFSMVLQISTLLFFIGYSFWMYQNFRKDKDMYYHLSLIVLLFLLLLTTMFLTGLLWNSDWVIAILLLIHFVSWFIISKKNNIKYLKITSVFGIIFTIFYIVL</sequence>
<keyword evidence="1" id="KW-1133">Transmembrane helix</keyword>
<proteinExistence type="predicted"/>
<evidence type="ECO:0000256" key="1">
    <source>
        <dbReference type="SAM" id="Phobius"/>
    </source>
</evidence>
<evidence type="ECO:0000313" key="2">
    <source>
        <dbReference type="EMBL" id="MFD1038505.1"/>
    </source>
</evidence>
<feature type="transmembrane region" description="Helical" evidence="1">
    <location>
        <begin position="141"/>
        <end position="158"/>
    </location>
</feature>
<protein>
    <recommendedName>
        <fullName evidence="4">DUF1129 family protein</fullName>
    </recommendedName>
</protein>
<keyword evidence="1" id="KW-0812">Transmembrane</keyword>
<keyword evidence="3" id="KW-1185">Reference proteome</keyword>
<dbReference type="RefSeq" id="WP_390361541.1">
    <property type="nucleotide sequence ID" value="NZ_JBHTKJ010000021.1"/>
</dbReference>
<reference evidence="3" key="1">
    <citation type="journal article" date="2019" name="Int. J. Syst. Evol. Microbiol.">
        <title>The Global Catalogue of Microorganisms (GCM) 10K type strain sequencing project: providing services to taxonomists for standard genome sequencing and annotation.</title>
        <authorList>
            <consortium name="The Broad Institute Genomics Platform"/>
            <consortium name="The Broad Institute Genome Sequencing Center for Infectious Disease"/>
            <person name="Wu L."/>
            <person name="Ma J."/>
        </authorList>
    </citation>
    <scope>NUCLEOTIDE SEQUENCE [LARGE SCALE GENOMIC DNA]</scope>
    <source>
        <strain evidence="3">CCUG 56754</strain>
    </source>
</reference>
<name>A0ABW3LJD4_9BACI</name>
<evidence type="ECO:0008006" key="4">
    <source>
        <dbReference type="Google" id="ProtNLM"/>
    </source>
</evidence>
<gene>
    <name evidence="2" type="ORF">ACFQ3N_08885</name>
</gene>
<organism evidence="2 3">
    <name type="scientific">Virgibacillus byunsanensis</name>
    <dbReference type="NCBI Taxonomy" id="570945"/>
    <lineage>
        <taxon>Bacteria</taxon>
        <taxon>Bacillati</taxon>
        <taxon>Bacillota</taxon>
        <taxon>Bacilli</taxon>
        <taxon>Bacillales</taxon>
        <taxon>Bacillaceae</taxon>
        <taxon>Virgibacillus</taxon>
    </lineage>
</organism>
<feature type="transmembrane region" description="Helical" evidence="1">
    <location>
        <begin position="165"/>
        <end position="182"/>
    </location>
</feature>
<dbReference type="EMBL" id="JBHTKJ010000021">
    <property type="protein sequence ID" value="MFD1038505.1"/>
    <property type="molecule type" value="Genomic_DNA"/>
</dbReference>
<feature type="transmembrane region" description="Helical" evidence="1">
    <location>
        <begin position="61"/>
        <end position="79"/>
    </location>
</feature>
<accession>A0ABW3LJD4</accession>